<evidence type="ECO:0000256" key="1">
    <source>
        <dbReference type="ARBA" id="ARBA00022490"/>
    </source>
</evidence>
<evidence type="ECO:0000259" key="9">
    <source>
        <dbReference type="SMART" id="SM00650"/>
    </source>
</evidence>
<evidence type="ECO:0000256" key="7">
    <source>
        <dbReference type="HAMAP-Rule" id="MF_00607"/>
    </source>
</evidence>
<comment type="similarity">
    <text evidence="7">Belongs to the class I-like SAM-binding methyltransferase superfamily. rRNA adenine N(6)-methyltransferase family. RsmA subfamily.</text>
</comment>
<dbReference type="FunFam" id="1.10.8.100:FF:000001">
    <property type="entry name" value="Ribosomal RNA small subunit methyltransferase A"/>
    <property type="match status" value="1"/>
</dbReference>
<name>A0AAT9G3S0_9ENTR</name>
<evidence type="ECO:0000256" key="4">
    <source>
        <dbReference type="ARBA" id="ARBA00022679"/>
    </source>
</evidence>
<gene>
    <name evidence="7 10" type="primary">rsmA</name>
    <name evidence="7" type="synonym">ksgA</name>
    <name evidence="10" type="ORF">ACHINZ_0370</name>
</gene>
<evidence type="ECO:0000256" key="5">
    <source>
        <dbReference type="ARBA" id="ARBA00022691"/>
    </source>
</evidence>
<comment type="catalytic activity">
    <reaction evidence="7">
        <text>adenosine(1518)/adenosine(1519) in 16S rRNA + 4 S-adenosyl-L-methionine = N(6)-dimethyladenosine(1518)/N(6)-dimethyladenosine(1519) in 16S rRNA + 4 S-adenosyl-L-homocysteine + 4 H(+)</text>
        <dbReference type="Rhea" id="RHEA:19609"/>
        <dbReference type="Rhea" id="RHEA-COMP:10232"/>
        <dbReference type="Rhea" id="RHEA-COMP:10233"/>
        <dbReference type="ChEBI" id="CHEBI:15378"/>
        <dbReference type="ChEBI" id="CHEBI:57856"/>
        <dbReference type="ChEBI" id="CHEBI:59789"/>
        <dbReference type="ChEBI" id="CHEBI:74411"/>
        <dbReference type="ChEBI" id="CHEBI:74493"/>
        <dbReference type="EC" id="2.1.1.182"/>
    </reaction>
</comment>
<keyword evidence="3 7" id="KW-0489">Methyltransferase</keyword>
<dbReference type="AlphaFoldDB" id="A0AAT9G3S0"/>
<reference evidence="10" key="1">
    <citation type="journal article" date="2023" name="Front. Microbiol.">
        <title>Genome analysis of Candidatus Aschnera chinzeii, the bacterial endosymbiont of the blood-sucking bat fly Penicillidia jenynsii (Insecta: Diptera: Nycteribiidae).</title>
        <authorList>
            <person name="Koga R."/>
            <person name="Moriyama M."/>
            <person name="Nozaki T."/>
            <person name="Fukatsu T."/>
        </authorList>
    </citation>
    <scope>NUCLEOTIDE SEQUENCE</scope>
    <source>
        <strain evidence="10">Kw-01</strain>
    </source>
</reference>
<dbReference type="GO" id="GO:0052908">
    <property type="term" value="F:16S rRNA (adenine(1518)-N(6)/adenine(1519)-N(6))-dimethyltransferase activity"/>
    <property type="evidence" value="ECO:0007669"/>
    <property type="project" value="UniProtKB-EC"/>
</dbReference>
<organism evidence="10">
    <name type="scientific">Candidatus Aschnera chinzeii</name>
    <dbReference type="NCBI Taxonomy" id="1485666"/>
    <lineage>
        <taxon>Bacteria</taxon>
        <taxon>Pseudomonadati</taxon>
        <taxon>Pseudomonadota</taxon>
        <taxon>Gammaproteobacteria</taxon>
        <taxon>Enterobacterales</taxon>
        <taxon>Enterobacteriaceae</taxon>
        <taxon>Candidatus Aschnera</taxon>
    </lineage>
</organism>
<evidence type="ECO:0000256" key="8">
    <source>
        <dbReference type="PROSITE-ProRule" id="PRU01026"/>
    </source>
</evidence>
<feature type="binding site" evidence="7 8">
    <location>
        <position position="113"/>
    </location>
    <ligand>
        <name>S-adenosyl-L-methionine</name>
        <dbReference type="ChEBI" id="CHEBI:59789"/>
    </ligand>
</feature>
<dbReference type="GO" id="GO:0005829">
    <property type="term" value="C:cytosol"/>
    <property type="evidence" value="ECO:0007669"/>
    <property type="project" value="TreeGrafter"/>
</dbReference>
<reference evidence="10" key="2">
    <citation type="submission" date="2023-10" db="EMBL/GenBank/DDBJ databases">
        <authorList>
            <person name="Koga R."/>
            <person name="Fukatsu T."/>
        </authorList>
    </citation>
    <scope>NUCLEOTIDE SEQUENCE</scope>
    <source>
        <strain evidence="10">Kw-01</strain>
    </source>
</reference>
<keyword evidence="4 7" id="KW-0808">Transferase</keyword>
<dbReference type="NCBIfam" id="TIGR00755">
    <property type="entry name" value="ksgA"/>
    <property type="match status" value="1"/>
</dbReference>
<evidence type="ECO:0000256" key="6">
    <source>
        <dbReference type="ARBA" id="ARBA00022884"/>
    </source>
</evidence>
<dbReference type="GO" id="GO:0003723">
    <property type="term" value="F:RNA binding"/>
    <property type="evidence" value="ECO:0007669"/>
    <property type="project" value="UniProtKB-UniRule"/>
</dbReference>
<dbReference type="InterPro" id="IPR023165">
    <property type="entry name" value="rRNA_Ade_diMease-like_C"/>
</dbReference>
<evidence type="ECO:0000256" key="2">
    <source>
        <dbReference type="ARBA" id="ARBA00022552"/>
    </source>
</evidence>
<dbReference type="InterPro" id="IPR029063">
    <property type="entry name" value="SAM-dependent_MTases_sf"/>
</dbReference>
<dbReference type="Gene3D" id="1.10.8.100">
    <property type="entry name" value="Ribosomal RNA adenine dimethylase-like, domain 2"/>
    <property type="match status" value="1"/>
</dbReference>
<dbReference type="EMBL" id="AP028961">
    <property type="protein sequence ID" value="BET44367.1"/>
    <property type="molecule type" value="Genomic_DNA"/>
</dbReference>
<evidence type="ECO:0000256" key="3">
    <source>
        <dbReference type="ARBA" id="ARBA00022603"/>
    </source>
</evidence>
<feature type="binding site" evidence="7 8">
    <location>
        <position position="18"/>
    </location>
    <ligand>
        <name>S-adenosyl-L-methionine</name>
        <dbReference type="ChEBI" id="CHEBI:59789"/>
    </ligand>
</feature>
<feature type="binding site" evidence="7 8">
    <location>
        <position position="45"/>
    </location>
    <ligand>
        <name>S-adenosyl-L-methionine</name>
        <dbReference type="ChEBI" id="CHEBI:59789"/>
    </ligand>
</feature>
<proteinExistence type="inferred from homology"/>
<dbReference type="SMART" id="SM00650">
    <property type="entry name" value="rADc"/>
    <property type="match status" value="1"/>
</dbReference>
<dbReference type="EC" id="2.1.1.182" evidence="7"/>
<comment type="function">
    <text evidence="7">Specifically dimethylates two adjacent adenosines (A1518 and A1519) in the loop of a conserved hairpin near the 3'-end of 16S rRNA in the 30S particle. May play a critical role in biogenesis of 30S subunits.</text>
</comment>
<feature type="binding site" evidence="7 8">
    <location>
        <position position="66"/>
    </location>
    <ligand>
        <name>S-adenosyl-L-methionine</name>
        <dbReference type="ChEBI" id="CHEBI:59789"/>
    </ligand>
</feature>
<dbReference type="Gene3D" id="3.40.50.150">
    <property type="entry name" value="Vaccinia Virus protein VP39"/>
    <property type="match status" value="1"/>
</dbReference>
<dbReference type="PANTHER" id="PTHR11727">
    <property type="entry name" value="DIMETHYLADENOSINE TRANSFERASE"/>
    <property type="match status" value="1"/>
</dbReference>
<dbReference type="HAMAP" id="MF_00607">
    <property type="entry name" value="16SrRNA_methyltr_A"/>
    <property type="match status" value="1"/>
</dbReference>
<dbReference type="Pfam" id="PF00398">
    <property type="entry name" value="RrnaAD"/>
    <property type="match status" value="1"/>
</dbReference>
<dbReference type="PROSITE" id="PS51689">
    <property type="entry name" value="SAM_RNA_A_N6_MT"/>
    <property type="match status" value="1"/>
</dbReference>
<dbReference type="PROSITE" id="PS01131">
    <property type="entry name" value="RRNA_A_DIMETH"/>
    <property type="match status" value="1"/>
</dbReference>
<accession>A0AAT9G3S0</accession>
<feature type="domain" description="Ribosomal RNA adenine methylase transferase N-terminal" evidence="9">
    <location>
        <begin position="25"/>
        <end position="198"/>
    </location>
</feature>
<keyword evidence="2 7" id="KW-0698">rRNA processing</keyword>
<dbReference type="PANTHER" id="PTHR11727:SF7">
    <property type="entry name" value="DIMETHYLADENOSINE TRANSFERASE-RELATED"/>
    <property type="match status" value="1"/>
</dbReference>
<keyword evidence="1 7" id="KW-0963">Cytoplasm</keyword>
<dbReference type="SUPFAM" id="SSF53335">
    <property type="entry name" value="S-adenosyl-L-methionine-dependent methyltransferases"/>
    <property type="match status" value="1"/>
</dbReference>
<comment type="caution">
    <text evidence="7 8">Lacks conserved residue(s) required for the propagation of feature annotation.</text>
</comment>
<keyword evidence="6 7" id="KW-0694">RNA-binding</keyword>
<dbReference type="InterPro" id="IPR001737">
    <property type="entry name" value="KsgA/Erm"/>
</dbReference>
<sequence>MNKYTLTKHIFNKKLGQHFLIDKNIIDVIIKSLNIKNNDALIEIGAGLGALTIPIAQYVNNITAIEIDQTLINKLLNNHELKNKLTIIKQNVLAVNFNKIADHKKQKLRIFGNLPYNISIPIIFHLFKYIDNIHDMIFMLQKEVVNRLISTPNNKTYGKLTVMTKYHCKIIPILTVSPTAFIPIPKVYSELIHLIPHTTNIYPTCNIRLLHKITTLAFNKRRKIITNSLKKIFNKQDFVNLDINLTNRPENISIKQYCQLTNLYEQKI</sequence>
<keyword evidence="5 7" id="KW-0949">S-adenosyl-L-methionine</keyword>
<protein>
    <recommendedName>
        <fullName evidence="7">Ribosomal RNA small subunit methyltransferase A</fullName>
        <ecNumber evidence="7">2.1.1.182</ecNumber>
    </recommendedName>
    <alternativeName>
        <fullName evidence="7">16S rRNA (adenine(1518)-N(6)/adenine(1519)-N(6))-dimethyltransferase</fullName>
    </alternativeName>
    <alternativeName>
        <fullName evidence="7">16S rRNA dimethyladenosine transferase</fullName>
    </alternativeName>
    <alternativeName>
        <fullName evidence="7">16S rRNA dimethylase</fullName>
    </alternativeName>
    <alternativeName>
        <fullName evidence="7">S-adenosylmethionine-6-N', N'-adenosyl(rRNA) dimethyltransferase</fullName>
    </alternativeName>
</protein>
<dbReference type="CDD" id="cd02440">
    <property type="entry name" value="AdoMet_MTases"/>
    <property type="match status" value="1"/>
</dbReference>
<dbReference type="InterPro" id="IPR011530">
    <property type="entry name" value="rRNA_adenine_dimethylase"/>
</dbReference>
<dbReference type="InterPro" id="IPR020596">
    <property type="entry name" value="rRNA_Ade_Mease_Trfase_CS"/>
</dbReference>
<feature type="binding site" evidence="7 8">
    <location>
        <position position="20"/>
    </location>
    <ligand>
        <name>S-adenosyl-L-methionine</name>
        <dbReference type="ChEBI" id="CHEBI:59789"/>
    </ligand>
</feature>
<dbReference type="InterPro" id="IPR020598">
    <property type="entry name" value="rRNA_Ade_methylase_Trfase_N"/>
</dbReference>
<evidence type="ECO:0000313" key="10">
    <source>
        <dbReference type="EMBL" id="BET44367.1"/>
    </source>
</evidence>
<comment type="subcellular location">
    <subcellularLocation>
        <location evidence="7">Cytoplasm</location>
    </subcellularLocation>
</comment>